<feature type="region of interest" description="Disordered" evidence="1">
    <location>
        <begin position="14"/>
        <end position="48"/>
    </location>
</feature>
<dbReference type="OrthoDB" id="1434562at2759"/>
<protein>
    <submittedName>
        <fullName evidence="2">Uncharacterized protein</fullName>
    </submittedName>
</protein>
<sequence>MLCNNLINPIITPDIAPREPSARRGLRSNPAGPGASGDHAKTAKERNARLHKNENIIVETIIDVDDLLAANEVTLENEYNNDDDIQVSDYMSSPPEQFSNAKKYKTNAIQEGNRILERVYHQEYTGEEIYKQLEPMCLPPNELPDAMMFLAENQAKARMLYSCPFEIRMEQHQASLRIGENAAFSLLIRRDLPSSYCNFSADTGLTTRIELPKLLTGLDYDETT</sequence>
<accession>A0A5N6LM03</accession>
<feature type="compositionally biased region" description="Basic and acidic residues" evidence="1">
    <location>
        <begin position="38"/>
        <end position="48"/>
    </location>
</feature>
<name>A0A5N6LM03_9ASTR</name>
<reference evidence="2 3" key="1">
    <citation type="submission" date="2019-05" db="EMBL/GenBank/DDBJ databases">
        <title>Mikania micrantha, genome provides insights into the molecular mechanism of rapid growth.</title>
        <authorList>
            <person name="Liu B."/>
        </authorList>
    </citation>
    <scope>NUCLEOTIDE SEQUENCE [LARGE SCALE GENOMIC DNA]</scope>
    <source>
        <strain evidence="2">NLD-2019</strain>
        <tissue evidence="2">Leaf</tissue>
    </source>
</reference>
<proteinExistence type="predicted"/>
<dbReference type="EMBL" id="SZYD01000019">
    <property type="protein sequence ID" value="KAD2393250.1"/>
    <property type="molecule type" value="Genomic_DNA"/>
</dbReference>
<organism evidence="2 3">
    <name type="scientific">Mikania micrantha</name>
    <name type="common">bitter vine</name>
    <dbReference type="NCBI Taxonomy" id="192012"/>
    <lineage>
        <taxon>Eukaryota</taxon>
        <taxon>Viridiplantae</taxon>
        <taxon>Streptophyta</taxon>
        <taxon>Embryophyta</taxon>
        <taxon>Tracheophyta</taxon>
        <taxon>Spermatophyta</taxon>
        <taxon>Magnoliopsida</taxon>
        <taxon>eudicotyledons</taxon>
        <taxon>Gunneridae</taxon>
        <taxon>Pentapetalae</taxon>
        <taxon>asterids</taxon>
        <taxon>campanulids</taxon>
        <taxon>Asterales</taxon>
        <taxon>Asteraceae</taxon>
        <taxon>Asteroideae</taxon>
        <taxon>Heliantheae alliance</taxon>
        <taxon>Eupatorieae</taxon>
        <taxon>Mikania</taxon>
    </lineage>
</organism>
<evidence type="ECO:0000313" key="3">
    <source>
        <dbReference type="Proteomes" id="UP000326396"/>
    </source>
</evidence>
<dbReference type="Proteomes" id="UP000326396">
    <property type="component" value="Linkage Group LG9"/>
</dbReference>
<keyword evidence="3" id="KW-1185">Reference proteome</keyword>
<comment type="caution">
    <text evidence="2">The sequence shown here is derived from an EMBL/GenBank/DDBJ whole genome shotgun (WGS) entry which is preliminary data.</text>
</comment>
<evidence type="ECO:0000256" key="1">
    <source>
        <dbReference type="SAM" id="MobiDB-lite"/>
    </source>
</evidence>
<gene>
    <name evidence="2" type="ORF">E3N88_40227</name>
</gene>
<dbReference type="AlphaFoldDB" id="A0A5N6LM03"/>
<evidence type="ECO:0000313" key="2">
    <source>
        <dbReference type="EMBL" id="KAD2393250.1"/>
    </source>
</evidence>